<reference evidence="3" key="1">
    <citation type="submission" date="2020-07" db="EMBL/GenBank/DDBJ databases">
        <title>The High-quality genome of the commercially important snow crab, Chionoecetes opilio.</title>
        <authorList>
            <person name="Jeong J.-H."/>
            <person name="Ryu S."/>
        </authorList>
    </citation>
    <scope>NUCLEOTIDE SEQUENCE</scope>
    <source>
        <strain evidence="3">MADBK_172401_WGS</strain>
        <tissue evidence="3">Digestive gland</tissue>
    </source>
</reference>
<dbReference type="AlphaFoldDB" id="A0A8J4XMI0"/>
<evidence type="ECO:0000313" key="3">
    <source>
        <dbReference type="EMBL" id="KAG0710152.1"/>
    </source>
</evidence>
<proteinExistence type="predicted"/>
<keyword evidence="2" id="KW-0732">Signal</keyword>
<accession>A0A8J4XMI0</accession>
<protein>
    <submittedName>
        <fullName evidence="3">Uncharacterized protein</fullName>
    </submittedName>
</protein>
<dbReference type="Proteomes" id="UP000770661">
    <property type="component" value="Unassembled WGS sequence"/>
</dbReference>
<evidence type="ECO:0000256" key="2">
    <source>
        <dbReference type="SAM" id="SignalP"/>
    </source>
</evidence>
<dbReference type="EMBL" id="JACEEZ010024480">
    <property type="protein sequence ID" value="KAG0710152.1"/>
    <property type="molecule type" value="Genomic_DNA"/>
</dbReference>
<keyword evidence="1" id="KW-0472">Membrane</keyword>
<evidence type="ECO:0000256" key="1">
    <source>
        <dbReference type="SAM" id="Phobius"/>
    </source>
</evidence>
<name>A0A8J4XMI0_CHIOP</name>
<feature type="chain" id="PRO_5035194747" evidence="2">
    <location>
        <begin position="19"/>
        <end position="279"/>
    </location>
</feature>
<keyword evidence="1" id="KW-1133">Transmembrane helix</keyword>
<comment type="caution">
    <text evidence="3">The sequence shown here is derived from an EMBL/GenBank/DDBJ whole genome shotgun (WGS) entry which is preliminary data.</text>
</comment>
<gene>
    <name evidence="3" type="ORF">GWK47_023397</name>
</gene>
<feature type="transmembrane region" description="Helical" evidence="1">
    <location>
        <begin position="191"/>
        <end position="213"/>
    </location>
</feature>
<evidence type="ECO:0000313" key="4">
    <source>
        <dbReference type="Proteomes" id="UP000770661"/>
    </source>
</evidence>
<dbReference type="OrthoDB" id="6380775at2759"/>
<keyword evidence="1" id="KW-0812">Transmembrane</keyword>
<organism evidence="3 4">
    <name type="scientific">Chionoecetes opilio</name>
    <name type="common">Atlantic snow crab</name>
    <name type="synonym">Cancer opilio</name>
    <dbReference type="NCBI Taxonomy" id="41210"/>
    <lineage>
        <taxon>Eukaryota</taxon>
        <taxon>Metazoa</taxon>
        <taxon>Ecdysozoa</taxon>
        <taxon>Arthropoda</taxon>
        <taxon>Crustacea</taxon>
        <taxon>Multicrustacea</taxon>
        <taxon>Malacostraca</taxon>
        <taxon>Eumalacostraca</taxon>
        <taxon>Eucarida</taxon>
        <taxon>Decapoda</taxon>
        <taxon>Pleocyemata</taxon>
        <taxon>Brachyura</taxon>
        <taxon>Eubrachyura</taxon>
        <taxon>Majoidea</taxon>
        <taxon>Majidae</taxon>
        <taxon>Chionoecetes</taxon>
    </lineage>
</organism>
<keyword evidence="4" id="KW-1185">Reference proteome</keyword>
<sequence>MLPILSSLLLALHVLTAAVTPSVGATCSSGGEKTVAVDGWPVLAALRLPVRAKSVMKLSLSDGDKEHTHLTLTHTSLEDKVGVLQAELNSQMAAHVAISTAALLPDSVWASLTIVAQHNMKLELKIESKTRWNTYSTRASLNITHHLHVSQVVCSGQGCDSYIDLQCRYGKNKHNNKPKAARNKSTSDHAVYYWTLYVLMTFLVMACLLFLVWRNERNKFRTRWSRHSQVVRTATTSVDREENSLQDAERREVVVWLPGTNDGHCNLAYDATGDTGTRI</sequence>
<feature type="signal peptide" evidence="2">
    <location>
        <begin position="1"/>
        <end position="18"/>
    </location>
</feature>